<dbReference type="EMBL" id="GAKP01016560">
    <property type="protein sequence ID" value="JAC42392.1"/>
    <property type="molecule type" value="Transcribed_RNA"/>
</dbReference>
<dbReference type="EMBL" id="GAKP01016558">
    <property type="protein sequence ID" value="JAC42394.1"/>
    <property type="molecule type" value="Transcribed_RNA"/>
</dbReference>
<organism evidence="1">
    <name type="scientific">Bactrocera dorsalis</name>
    <name type="common">Oriental fruit fly</name>
    <name type="synonym">Dacus dorsalis</name>
    <dbReference type="NCBI Taxonomy" id="27457"/>
    <lineage>
        <taxon>Eukaryota</taxon>
        <taxon>Metazoa</taxon>
        <taxon>Ecdysozoa</taxon>
        <taxon>Arthropoda</taxon>
        <taxon>Hexapoda</taxon>
        <taxon>Insecta</taxon>
        <taxon>Pterygota</taxon>
        <taxon>Neoptera</taxon>
        <taxon>Endopterygota</taxon>
        <taxon>Diptera</taxon>
        <taxon>Brachycera</taxon>
        <taxon>Muscomorpha</taxon>
        <taxon>Tephritoidea</taxon>
        <taxon>Tephritidae</taxon>
        <taxon>Bactrocera</taxon>
        <taxon>Bactrocera</taxon>
    </lineage>
</organism>
<accession>A0A034VLG6</accession>
<sequence length="176" mass="18919">MFFFFFYLNVPVTTKSSPHFVLNYSMTLLIYIRYNRYTFSFYFATNATLFCCNKLRFTFTETSSVHLRADEVEDVLLVAAAVIAACSSDSGMAADGSVAAEMFVVVMAPPFAVGSAHPAGHSDVAAGGVDDDDPYQDAVVHVYARVLVAAAAVALTLPAQLLTSATSSCTTQLLLL</sequence>
<name>A0A034VLG6_BACDO</name>
<dbReference type="AlphaFoldDB" id="A0A034VLG6"/>
<reference evidence="1" key="1">
    <citation type="journal article" date="2014" name="BMC Genomics">
        <title>Characterizing the developmental transcriptome of the oriental fruit fly, Bactrocera dorsalis (Diptera: Tephritidae) through comparative genomic analysis with Drosophila melanogaster utilizing modENCODE datasets.</title>
        <authorList>
            <person name="Geib S.M."/>
            <person name="Calla B."/>
            <person name="Hall B."/>
            <person name="Hou S."/>
            <person name="Manoukis N.C."/>
        </authorList>
    </citation>
    <scope>NUCLEOTIDE SEQUENCE</scope>
    <source>
        <strain evidence="1">Punador</strain>
    </source>
</reference>
<evidence type="ECO:0000313" key="1">
    <source>
        <dbReference type="EMBL" id="JAC42388.1"/>
    </source>
</evidence>
<protein>
    <submittedName>
        <fullName evidence="1">Uncharacterized protein</fullName>
    </submittedName>
</protein>
<dbReference type="EMBL" id="GAKP01016564">
    <property type="protein sequence ID" value="JAC42388.1"/>
    <property type="molecule type" value="Transcribed_RNA"/>
</dbReference>
<dbReference type="EMBL" id="GAKP01016562">
    <property type="protein sequence ID" value="JAC42390.1"/>
    <property type="molecule type" value="Transcribed_RNA"/>
</dbReference>
<proteinExistence type="predicted"/>